<keyword evidence="2" id="KW-0343">GTPase activation</keyword>
<dbReference type="AlphaFoldDB" id="A0A672JQA2"/>
<comment type="similarity">
    <text evidence="4">Belongs to the RUTBC family.</text>
</comment>
<gene>
    <name evidence="8" type="primary">sgsm1a</name>
</gene>
<proteinExistence type="inferred from homology"/>
<dbReference type="InterPro" id="IPR021935">
    <property type="entry name" value="SGSM1/2_RBD"/>
</dbReference>
<dbReference type="Pfam" id="PF12068">
    <property type="entry name" value="PH_RBD"/>
    <property type="match status" value="1"/>
</dbReference>
<dbReference type="Gene3D" id="1.10.8.270">
    <property type="entry name" value="putative rabgap domain of human tbc1 domain family member 14 like domains"/>
    <property type="match status" value="1"/>
</dbReference>
<dbReference type="Gene3D" id="1.20.58.900">
    <property type="match status" value="1"/>
</dbReference>
<dbReference type="PROSITE" id="PS50826">
    <property type="entry name" value="RUN"/>
    <property type="match status" value="1"/>
</dbReference>
<dbReference type="InterPro" id="IPR037745">
    <property type="entry name" value="SGSM1/2"/>
</dbReference>
<dbReference type="SMART" id="SM00593">
    <property type="entry name" value="RUN"/>
    <property type="match status" value="1"/>
</dbReference>
<dbReference type="Gene3D" id="2.30.29.230">
    <property type="match status" value="1"/>
</dbReference>
<protein>
    <submittedName>
        <fullName evidence="8">Small G protein signaling modulator 1a</fullName>
    </submittedName>
</protein>
<dbReference type="FunFam" id="1.20.58.900:FF:000002">
    <property type="entry name" value="small G protein signaling modulator 1"/>
    <property type="match status" value="1"/>
</dbReference>
<evidence type="ECO:0000259" key="6">
    <source>
        <dbReference type="PROSITE" id="PS50086"/>
    </source>
</evidence>
<dbReference type="InterPro" id="IPR004012">
    <property type="entry name" value="Run_dom"/>
</dbReference>
<dbReference type="Proteomes" id="UP000472267">
    <property type="component" value="Chromosome 12"/>
</dbReference>
<keyword evidence="3" id="KW-0963">Cytoplasm</keyword>
<dbReference type="InterPro" id="IPR035969">
    <property type="entry name" value="Rab-GAP_TBC_sf"/>
</dbReference>
<dbReference type="InterPro" id="IPR037213">
    <property type="entry name" value="Run_dom_sf"/>
</dbReference>
<keyword evidence="9" id="KW-1185">Reference proteome</keyword>
<reference evidence="8" key="1">
    <citation type="submission" date="2019-06" db="EMBL/GenBank/DDBJ databases">
        <authorList>
            <consortium name="Wellcome Sanger Institute Data Sharing"/>
        </authorList>
    </citation>
    <scope>NUCLEOTIDE SEQUENCE [LARGE SCALE GENOMIC DNA]</scope>
</reference>
<dbReference type="GO" id="GO:0031410">
    <property type="term" value="C:cytoplasmic vesicle"/>
    <property type="evidence" value="ECO:0007669"/>
    <property type="project" value="UniProtKB-ARBA"/>
</dbReference>
<evidence type="ECO:0000313" key="9">
    <source>
        <dbReference type="Proteomes" id="UP000472267"/>
    </source>
</evidence>
<dbReference type="PANTHER" id="PTHR22957:SF187">
    <property type="entry name" value="SMALL G PROTEIN SIGNALING MODULATOR 1"/>
    <property type="match status" value="1"/>
</dbReference>
<feature type="compositionally biased region" description="Basic and acidic residues" evidence="5">
    <location>
        <begin position="707"/>
        <end position="720"/>
    </location>
</feature>
<dbReference type="SMART" id="SM00164">
    <property type="entry name" value="TBC"/>
    <property type="match status" value="1"/>
</dbReference>
<dbReference type="GO" id="GO:0005096">
    <property type="term" value="F:GTPase activator activity"/>
    <property type="evidence" value="ECO:0007669"/>
    <property type="project" value="UniProtKB-KW"/>
</dbReference>
<feature type="compositionally biased region" description="Low complexity" evidence="5">
    <location>
        <begin position="679"/>
        <end position="688"/>
    </location>
</feature>
<feature type="domain" description="Rab-GAP TBC" evidence="6">
    <location>
        <begin position="512"/>
        <end position="882"/>
    </location>
</feature>
<dbReference type="Pfam" id="PF02759">
    <property type="entry name" value="RUN"/>
    <property type="match status" value="1"/>
</dbReference>
<dbReference type="SUPFAM" id="SSF140741">
    <property type="entry name" value="RUN domain-like"/>
    <property type="match status" value="1"/>
</dbReference>
<dbReference type="FunFam" id="2.30.29.230:FF:000001">
    <property type="entry name" value="Small G protein signaling modulator 2"/>
    <property type="match status" value="1"/>
</dbReference>
<dbReference type="FunFam" id="1.10.8.270:FF:000006">
    <property type="entry name" value="Small G protein signaling modulator 2"/>
    <property type="match status" value="1"/>
</dbReference>
<dbReference type="PANTHER" id="PTHR22957">
    <property type="entry name" value="TBC1 DOMAIN FAMILY MEMBER GTPASE-ACTIVATING PROTEIN"/>
    <property type="match status" value="1"/>
</dbReference>
<dbReference type="Ensembl" id="ENSSFAT00005057099.1">
    <property type="protein sequence ID" value="ENSSFAP00005055404.1"/>
    <property type="gene ID" value="ENSSFAG00005026161.1"/>
</dbReference>
<evidence type="ECO:0000256" key="1">
    <source>
        <dbReference type="ARBA" id="ARBA00004496"/>
    </source>
</evidence>
<dbReference type="Pfam" id="PF00566">
    <property type="entry name" value="RabGAP-TBC"/>
    <property type="match status" value="1"/>
</dbReference>
<evidence type="ECO:0000256" key="4">
    <source>
        <dbReference type="ARBA" id="ARBA00034124"/>
    </source>
</evidence>
<evidence type="ECO:0000256" key="5">
    <source>
        <dbReference type="SAM" id="MobiDB-lite"/>
    </source>
</evidence>
<reference evidence="8" key="3">
    <citation type="submission" date="2025-09" db="UniProtKB">
        <authorList>
            <consortium name="Ensembl"/>
        </authorList>
    </citation>
    <scope>IDENTIFICATION</scope>
</reference>
<reference evidence="8" key="2">
    <citation type="submission" date="2025-08" db="UniProtKB">
        <authorList>
            <consortium name="Ensembl"/>
        </authorList>
    </citation>
    <scope>IDENTIFICATION</scope>
</reference>
<evidence type="ECO:0000256" key="2">
    <source>
        <dbReference type="ARBA" id="ARBA00022468"/>
    </source>
</evidence>
<accession>A0A672JQA2</accession>
<feature type="region of interest" description="Disordered" evidence="5">
    <location>
        <begin position="623"/>
        <end position="725"/>
    </location>
</feature>
<dbReference type="FunFam" id="1.10.472.80:FF:000004">
    <property type="entry name" value="Small G protein signaling modulator 1"/>
    <property type="match status" value="1"/>
</dbReference>
<feature type="domain" description="RUN" evidence="7">
    <location>
        <begin position="23"/>
        <end position="167"/>
    </location>
</feature>
<evidence type="ECO:0000313" key="8">
    <source>
        <dbReference type="Ensembl" id="ENSSFAP00005055404.1"/>
    </source>
</evidence>
<dbReference type="SUPFAM" id="SSF47923">
    <property type="entry name" value="Ypt/Rab-GAP domain of gyp1p"/>
    <property type="match status" value="2"/>
</dbReference>
<feature type="compositionally biased region" description="Basic and acidic residues" evidence="5">
    <location>
        <begin position="626"/>
        <end position="635"/>
    </location>
</feature>
<dbReference type="InterPro" id="IPR000195">
    <property type="entry name" value="Rab-GAP-TBC_dom"/>
</dbReference>
<evidence type="ECO:0000256" key="3">
    <source>
        <dbReference type="ARBA" id="ARBA00022490"/>
    </source>
</evidence>
<evidence type="ECO:0000259" key="7">
    <source>
        <dbReference type="PROSITE" id="PS50826"/>
    </source>
</evidence>
<organism evidence="8 9">
    <name type="scientific">Salarias fasciatus</name>
    <name type="common">Jewelled blenny</name>
    <name type="synonym">Blennius fasciatus</name>
    <dbReference type="NCBI Taxonomy" id="181472"/>
    <lineage>
        <taxon>Eukaryota</taxon>
        <taxon>Metazoa</taxon>
        <taxon>Chordata</taxon>
        <taxon>Craniata</taxon>
        <taxon>Vertebrata</taxon>
        <taxon>Euteleostomi</taxon>
        <taxon>Actinopterygii</taxon>
        <taxon>Neopterygii</taxon>
        <taxon>Teleostei</taxon>
        <taxon>Neoteleostei</taxon>
        <taxon>Acanthomorphata</taxon>
        <taxon>Ovalentaria</taxon>
        <taxon>Blenniimorphae</taxon>
        <taxon>Blenniiformes</taxon>
        <taxon>Blennioidei</taxon>
        <taxon>Blenniidae</taxon>
        <taxon>Salariinae</taxon>
        <taxon>Salarias</taxon>
    </lineage>
</organism>
<dbReference type="CDD" id="cd15784">
    <property type="entry name" value="PH_RUTBC"/>
    <property type="match status" value="1"/>
</dbReference>
<dbReference type="PROSITE" id="PS50086">
    <property type="entry name" value="TBC_RABGAP"/>
    <property type="match status" value="1"/>
</dbReference>
<feature type="compositionally biased region" description="Polar residues" evidence="5">
    <location>
        <begin position="642"/>
        <end position="676"/>
    </location>
</feature>
<comment type="subcellular location">
    <subcellularLocation>
        <location evidence="1">Cytoplasm</location>
    </subcellularLocation>
</comment>
<sequence>SQAGISQPVKQIMEEAVTRKFVHEDSSHIVSFCAAVEACVLHGLKRRAAGFLRSNKIAALFMKVGKSFAPAEELCRKAQELDLQSQDSLRKMPRLPILTSPGVKNLWIRTALFEKVLDKIVLYLVENSSKYYEKEAVLMDPVDGPILASLLVGPCALEYTKMKTADHFWTDPSADELVQRHRIHSAHCRLDSPTKRPALCIQKRHSSSSMDERPSPSSSAREYVESLHQNNRATLLFGKNNVLVQPRDDMEAIPGYLSLHQTADLMTLKWTPNQLMNGSVGDLDYERSVYWDYAMTIPLEEIVYLHCHQQGSGGTVVLVSQDGIQRPPLRFPKGGHLLQFLSCLENGLLPHGQLDPPLWSQRGKGKVFPKLRKRVPQGSGSSDSVSDKEEDEATDYVFRILFPNSQSDVRCFFFPHLNKVIFLVSCRTPLKMLCDNMKNQIISRAFYGWLAYCRHLSTVRTHLSALVNHTIVAPDVPCDAYKGLTTDVWQTFLQDCTTYKEPELLRLVYFGGVDPSLRKEVWPFLLGHYQFGMSEAERKQVDDQVRLHYQQTMHEWLSCEEIVRQREKEQHAAALAKCSSVASMDGPGQKMTHHDSTVSNEVKDLLPFGLFFQVFESVEEVDQIETEPKTEEAKQAPKLQNGAVQNGTSSPDSGHPSSRNFSVTSGLSDGSFSTEDSAAAEAAPRSAAVLQASGKPAGGESDDLTEDTEKPLKGEEKEGAGENAANQECLDSYTLNLHRIEKDVQRCDRNYWYFTPANLEKLRNVMCSYIWRHLDIGYVQGMCDLLAPLLVILDDEAMAFSCFTELMKRMNQNFPHGGAMDTHFANMRSLIQILDSEMFELMHQNGDYTHFYFCYRWFLLDFKRELVYDDVFAVWETIWAAKYASSSHFVLFIALSLVEMYRDIILENNMDFTDIIKFFNEMAEHHNIKQILSLARDLVCKVQMLIENK</sequence>
<name>A0A672JQA2_SALFA</name>
<dbReference type="Gene3D" id="1.10.472.80">
    <property type="entry name" value="Ypt/Rab-GAP domain of gyp1p, domain 3"/>
    <property type="match status" value="1"/>
</dbReference>